<feature type="compositionally biased region" description="Basic residues" evidence="1">
    <location>
        <begin position="53"/>
        <end position="63"/>
    </location>
</feature>
<dbReference type="AlphaFoldDB" id="A0A814QEX7"/>
<evidence type="ECO:0000313" key="5">
    <source>
        <dbReference type="Proteomes" id="UP000663832"/>
    </source>
</evidence>
<evidence type="ECO:0000313" key="6">
    <source>
        <dbReference type="Proteomes" id="UP000663877"/>
    </source>
</evidence>
<feature type="compositionally biased region" description="Polar residues" evidence="1">
    <location>
        <begin position="452"/>
        <end position="461"/>
    </location>
</feature>
<reference evidence="3" key="1">
    <citation type="submission" date="2021-02" db="EMBL/GenBank/DDBJ databases">
        <authorList>
            <person name="Nowell W R."/>
        </authorList>
    </citation>
    <scope>NUCLEOTIDE SEQUENCE</scope>
</reference>
<name>A0A814QEX7_9BILA</name>
<dbReference type="OrthoDB" id="2151530at2759"/>
<evidence type="ECO:0000313" key="4">
    <source>
        <dbReference type="EMBL" id="CAF1426516.1"/>
    </source>
</evidence>
<evidence type="ECO:0000256" key="1">
    <source>
        <dbReference type="SAM" id="MobiDB-lite"/>
    </source>
</evidence>
<feature type="compositionally biased region" description="Polar residues" evidence="1">
    <location>
        <begin position="73"/>
        <end position="84"/>
    </location>
</feature>
<dbReference type="Proteomes" id="UP000663877">
    <property type="component" value="Unassembled WGS sequence"/>
</dbReference>
<comment type="caution">
    <text evidence="3">The sequence shown here is derived from an EMBL/GenBank/DDBJ whole genome shotgun (WGS) entry which is preliminary data.</text>
</comment>
<sequence>MSGTISDIAARMEQRKQRLQEEQQRLDRKANVYAQNPDAISEPSEMESSRQAPKPKRRHHRSSNKSPFDDDSSLQFDSGENQNISTTTTSSSTPRQPNKFVKKSSTIPVTTEKISAARSPRDVSSPRMATKPNSNKNVQPVSSSTGFVQSTILARAAHRTQLHAQGIELEPGAFDRPKDDDESSSDATSTSGTKNLFGSGKKTFLKKPANTVNNNQVPELLHLNSETNNSEIEEKKTKHKKNTRSSSVIDTEDDSSLDFLGEGSLSEDRKTPILTPRKSILKSPKEYTAREKENFVQFSKELVEVQTDDERVVTPTKMSRSTTPRRVRIASKPTNDYDETVPSETESISTAIDTVDEDDTTPITEYISESPANNMFDNLIMNDEPLVKPDAKKKSPRRISPVVTIKRPASPSTKFHHIQRTVSDISDDDNTKVEDIPEEISVASYSEDFSSVIPTETSTPRAPTKPKTRVENQSQPTRKVLTDDHGVQVDLMSAPFQSSLNQVHSIYLINQNDLNEARPSSLIRSVIEPNVLQSLLTTNPVLLAVDDLIREQSSLLRSFIHLQRTYYESTIRSIRPEHVYVTKDNSLRFIAEQQQQSRMYYQAHDDSISN</sequence>
<feature type="domain" description="DUF4614" evidence="2">
    <location>
        <begin position="434"/>
        <end position="593"/>
    </location>
</feature>
<gene>
    <name evidence="3" type="ORF">BJG266_LOCUS22330</name>
    <name evidence="4" type="ORF">QVE165_LOCUS38662</name>
</gene>
<dbReference type="EMBL" id="CAJNOM010000418">
    <property type="protein sequence ID" value="CAF1426516.1"/>
    <property type="molecule type" value="Genomic_DNA"/>
</dbReference>
<organism evidence="3 6">
    <name type="scientific">Adineta steineri</name>
    <dbReference type="NCBI Taxonomy" id="433720"/>
    <lineage>
        <taxon>Eukaryota</taxon>
        <taxon>Metazoa</taxon>
        <taxon>Spiralia</taxon>
        <taxon>Gnathifera</taxon>
        <taxon>Rotifera</taxon>
        <taxon>Eurotatoria</taxon>
        <taxon>Bdelloidea</taxon>
        <taxon>Adinetida</taxon>
        <taxon>Adinetidae</taxon>
        <taxon>Adineta</taxon>
    </lineage>
</organism>
<accession>A0A814QEX7</accession>
<dbReference type="EMBL" id="CAJNOI010000139">
    <property type="protein sequence ID" value="CAF1118667.1"/>
    <property type="molecule type" value="Genomic_DNA"/>
</dbReference>
<proteinExistence type="predicted"/>
<dbReference type="Proteomes" id="UP000663832">
    <property type="component" value="Unassembled WGS sequence"/>
</dbReference>
<evidence type="ECO:0000313" key="3">
    <source>
        <dbReference type="EMBL" id="CAF1118667.1"/>
    </source>
</evidence>
<feature type="region of interest" description="Disordered" evidence="1">
    <location>
        <begin position="13"/>
        <end position="143"/>
    </location>
</feature>
<keyword evidence="5" id="KW-1185">Reference proteome</keyword>
<dbReference type="InterPro" id="IPR027884">
    <property type="entry name" value="DUF4614"/>
</dbReference>
<feature type="region of interest" description="Disordered" evidence="1">
    <location>
        <begin position="166"/>
        <end position="271"/>
    </location>
</feature>
<protein>
    <recommendedName>
        <fullName evidence="2">DUF4614 domain-containing protein</fullName>
    </recommendedName>
</protein>
<feature type="region of interest" description="Disordered" evidence="1">
    <location>
        <begin position="452"/>
        <end position="478"/>
    </location>
</feature>
<dbReference type="Pfam" id="PF15391">
    <property type="entry name" value="DUF4614"/>
    <property type="match status" value="1"/>
</dbReference>
<evidence type="ECO:0000259" key="2">
    <source>
        <dbReference type="Pfam" id="PF15391"/>
    </source>
</evidence>
<feature type="compositionally biased region" description="Polar residues" evidence="1">
    <location>
        <begin position="131"/>
        <end position="143"/>
    </location>
</feature>
<feature type="compositionally biased region" description="Basic and acidic residues" evidence="1">
    <location>
        <begin position="13"/>
        <end position="30"/>
    </location>
</feature>
<feature type="compositionally biased region" description="Polar residues" evidence="1">
    <location>
        <begin position="103"/>
        <end position="113"/>
    </location>
</feature>